<protein>
    <submittedName>
        <fullName evidence="1">Uncharacterized protein</fullName>
    </submittedName>
</protein>
<gene>
    <name evidence="1" type="ORF">SODALDRAFT_78983</name>
</gene>
<evidence type="ECO:0000313" key="2">
    <source>
        <dbReference type="Proteomes" id="UP000272025"/>
    </source>
</evidence>
<keyword evidence="2" id="KW-1185">Reference proteome</keyword>
<accession>A0A3N2PL85</accession>
<reference evidence="1 2" key="1">
    <citation type="journal article" date="2018" name="Mol. Ecol.">
        <title>The obligate alkalophilic soda-lake fungus Sodiomyces alkalinus has shifted to a protein diet.</title>
        <authorList>
            <person name="Grum-Grzhimaylo A.A."/>
            <person name="Falkoski D.L."/>
            <person name="van den Heuvel J."/>
            <person name="Valero-Jimenez C.A."/>
            <person name="Min B."/>
            <person name="Choi I.G."/>
            <person name="Lipzen A."/>
            <person name="Daum C.G."/>
            <person name="Aanen D.K."/>
            <person name="Tsang A."/>
            <person name="Henrissat B."/>
            <person name="Bilanenko E.N."/>
            <person name="de Vries R.P."/>
            <person name="van Kan J.A.L."/>
            <person name="Grigoriev I.V."/>
            <person name="Debets A.J.M."/>
        </authorList>
    </citation>
    <scope>NUCLEOTIDE SEQUENCE [LARGE SCALE GENOMIC DNA]</scope>
    <source>
        <strain evidence="1 2">F11</strain>
    </source>
</reference>
<sequence>MINEDPAHGRLLSCCDSCIVGGFLFSPPSFGDRLVSLSWELWGTETVRRHGSGARWPRGPRGKQKVETAFFNIPRMYGTAVRSTCGQSRLRHVINYFSIHLRSASEEKDFNTSGIVCFPCSTTTYINLSIAVSSPHPHSLPQILRYLPMFGCCWYVRRLKPQPLLGSGPYSIHVEKP</sequence>
<proteinExistence type="predicted"/>
<organism evidence="1 2">
    <name type="scientific">Sodiomyces alkalinus (strain CBS 110278 / VKM F-3762 / F11)</name>
    <name type="common">Alkaliphilic filamentous fungus</name>
    <dbReference type="NCBI Taxonomy" id="1314773"/>
    <lineage>
        <taxon>Eukaryota</taxon>
        <taxon>Fungi</taxon>
        <taxon>Dikarya</taxon>
        <taxon>Ascomycota</taxon>
        <taxon>Pezizomycotina</taxon>
        <taxon>Sordariomycetes</taxon>
        <taxon>Hypocreomycetidae</taxon>
        <taxon>Glomerellales</taxon>
        <taxon>Plectosphaerellaceae</taxon>
        <taxon>Sodiomyces</taxon>
    </lineage>
</organism>
<dbReference type="AlphaFoldDB" id="A0A3N2PL85"/>
<dbReference type="EMBL" id="ML119062">
    <property type="protein sequence ID" value="ROT35180.1"/>
    <property type="molecule type" value="Genomic_DNA"/>
</dbReference>
<dbReference type="Proteomes" id="UP000272025">
    <property type="component" value="Unassembled WGS sequence"/>
</dbReference>
<dbReference type="GeneID" id="39584175"/>
<evidence type="ECO:0000313" key="1">
    <source>
        <dbReference type="EMBL" id="ROT35180.1"/>
    </source>
</evidence>
<name>A0A3N2PL85_SODAK</name>
<dbReference type="RefSeq" id="XP_028462986.1">
    <property type="nucleotide sequence ID" value="XM_028615698.1"/>
</dbReference>